<feature type="chain" id="PRO_5001460872" description="Lipoprotein" evidence="1">
    <location>
        <begin position="23"/>
        <end position="443"/>
    </location>
</feature>
<name>A0A011M8L1_9PROT</name>
<dbReference type="STRING" id="1454001.AW08_02757"/>
<keyword evidence="3" id="KW-1185">Reference proteome</keyword>
<dbReference type="Proteomes" id="UP000020218">
    <property type="component" value="Unassembled WGS sequence"/>
</dbReference>
<evidence type="ECO:0008006" key="4">
    <source>
        <dbReference type="Google" id="ProtNLM"/>
    </source>
</evidence>
<reference evidence="2" key="1">
    <citation type="submission" date="2014-02" db="EMBL/GenBank/DDBJ databases">
        <title>Expanding our view of genomic diversity in Candidatus Accumulibacter clades.</title>
        <authorList>
            <person name="Skennerton C.T."/>
            <person name="Barr J.J."/>
            <person name="Slater F.R."/>
            <person name="Bond P.L."/>
            <person name="Tyson G.W."/>
        </authorList>
    </citation>
    <scope>NUCLEOTIDE SEQUENCE [LARGE SCALE GENOMIC DNA]</scope>
</reference>
<organism evidence="2 3">
    <name type="scientific">Candidatus Accumulibacter adjunctus</name>
    <dbReference type="NCBI Taxonomy" id="1454001"/>
    <lineage>
        <taxon>Bacteria</taxon>
        <taxon>Pseudomonadati</taxon>
        <taxon>Pseudomonadota</taxon>
        <taxon>Betaproteobacteria</taxon>
        <taxon>Candidatus Accumulibacter</taxon>
    </lineage>
</organism>
<keyword evidence="1" id="KW-0732">Signal</keyword>
<evidence type="ECO:0000313" key="3">
    <source>
        <dbReference type="Proteomes" id="UP000020218"/>
    </source>
</evidence>
<comment type="caution">
    <text evidence="2">The sequence shown here is derived from an EMBL/GenBank/DDBJ whole genome shotgun (WGS) entry which is preliminary data.</text>
</comment>
<feature type="signal peptide" evidence="1">
    <location>
        <begin position="1"/>
        <end position="22"/>
    </location>
</feature>
<evidence type="ECO:0000256" key="1">
    <source>
        <dbReference type="SAM" id="SignalP"/>
    </source>
</evidence>
<dbReference type="AlphaFoldDB" id="A0A011M8L1"/>
<evidence type="ECO:0000313" key="2">
    <source>
        <dbReference type="EMBL" id="EXI66018.1"/>
    </source>
</evidence>
<proteinExistence type="predicted"/>
<dbReference type="PROSITE" id="PS51257">
    <property type="entry name" value="PROKAR_LIPOPROTEIN"/>
    <property type="match status" value="1"/>
</dbReference>
<dbReference type="PATRIC" id="fig|1454001.3.peg.2812"/>
<accession>A0A011M8L1</accession>
<gene>
    <name evidence="2" type="ORF">AW08_02757</name>
</gene>
<dbReference type="EMBL" id="JFAX01000017">
    <property type="protein sequence ID" value="EXI66018.1"/>
    <property type="molecule type" value="Genomic_DNA"/>
</dbReference>
<protein>
    <recommendedName>
        <fullName evidence="4">Lipoprotein</fullName>
    </recommendedName>
</protein>
<sequence length="443" mass="49427">MHRSLMVLWLAFAVGGCATNFATDSRYRNEGPGNQLYSIETPVATENLRKYFVELARQADLPTTQNTGAGEEVIVLPATNWDILVRTGMNDIDLRCDNYLTWIDQKRTERILVNETITAISTLAAGVLGLAAPETSALSYVALGLGFVGTVYNSYQNSILMGLESSTIKTIVHERRLTLRAEWRQVSFTNKPDAVYALRSYLRICTPQAITMDVNTYSRYGITGRGTPLRAEIQQQAEAMGLNPRQSVITPPIRGDVESPLAYDKVFVLTPGWNPQEKELGKLLKAICYDERSAGPVFGADGRPGRRMATSIAIAEAEYYSKRPDDRRRDGKIDQVEYDQLVLQTKDCANIRAQNYHEAKQYHLPLQVDGLIDKINRISRACIPKDATLVVGSPLRVRIKQLRAEHTNALSEDKNLSGVDEQLTVALTREINRLSAKSETDCK</sequence>